<dbReference type="Proteomes" id="UP001596455">
    <property type="component" value="Unassembled WGS sequence"/>
</dbReference>
<protein>
    <submittedName>
        <fullName evidence="2">TAXI family TRAP transporter solute-binding subunit</fullName>
    </submittedName>
</protein>
<evidence type="ECO:0000313" key="3">
    <source>
        <dbReference type="Proteomes" id="UP001596455"/>
    </source>
</evidence>
<feature type="chain" id="PRO_5046557828" evidence="1">
    <location>
        <begin position="23"/>
        <end position="321"/>
    </location>
</feature>
<dbReference type="Pfam" id="PF16868">
    <property type="entry name" value="NMT1_3"/>
    <property type="match status" value="1"/>
</dbReference>
<keyword evidence="3" id="KW-1185">Reference proteome</keyword>
<dbReference type="RefSeq" id="WP_382391907.1">
    <property type="nucleotide sequence ID" value="NZ_JBHTCQ010000001.1"/>
</dbReference>
<dbReference type="InterPro" id="IPR011852">
    <property type="entry name" value="TRAP_TAXI"/>
</dbReference>
<feature type="signal peptide" evidence="1">
    <location>
        <begin position="1"/>
        <end position="22"/>
    </location>
</feature>
<reference evidence="3" key="1">
    <citation type="journal article" date="2019" name="Int. J. Syst. Evol. Microbiol.">
        <title>The Global Catalogue of Microorganisms (GCM) 10K type strain sequencing project: providing services to taxonomists for standard genome sequencing and annotation.</title>
        <authorList>
            <consortium name="The Broad Institute Genomics Platform"/>
            <consortium name="The Broad Institute Genome Sequencing Center for Infectious Disease"/>
            <person name="Wu L."/>
            <person name="Ma J."/>
        </authorList>
    </citation>
    <scope>NUCLEOTIDE SEQUENCE [LARGE SCALE GENOMIC DNA]</scope>
    <source>
        <strain evidence="3">JCM 1490</strain>
    </source>
</reference>
<accession>A0ABW2Q4Q2</accession>
<keyword evidence="1" id="KW-0732">Signal</keyword>
<dbReference type="PANTHER" id="PTHR42941:SF1">
    <property type="entry name" value="SLL1037 PROTEIN"/>
    <property type="match status" value="1"/>
</dbReference>
<name>A0ABW2Q4Q2_9MICO</name>
<dbReference type="PANTHER" id="PTHR42941">
    <property type="entry name" value="SLL1037 PROTEIN"/>
    <property type="match status" value="1"/>
</dbReference>
<dbReference type="SUPFAM" id="SSF53850">
    <property type="entry name" value="Periplasmic binding protein-like II"/>
    <property type="match status" value="1"/>
</dbReference>
<dbReference type="Gene3D" id="3.40.190.10">
    <property type="entry name" value="Periplasmic binding protein-like II"/>
    <property type="match status" value="2"/>
</dbReference>
<evidence type="ECO:0000256" key="1">
    <source>
        <dbReference type="SAM" id="SignalP"/>
    </source>
</evidence>
<sequence>MSRPRRIVVALLALAAVAPILGCDRGENEELPDPLVISAGSPSGIYHGYGERLGDEMASALDLEVEVLPTDGSVDNLQDLADGRADIAFSTVDAAADAVAGVGDFDEPLEVSALARIYDDFVHLVVLDDSAVRSVRDLRNRTVSLGASGSGTAVIADRLLAAAELPRSQVDVRMLGLTESVAALRRGEVDAFFWSGGLGTPGLSELADEVPIRLVPLAGAVRSLRAEHRSGYRHGRIPEGTYGLTEDVATVAVPNVLMVRNDLPAPVAERVLATVFDAGGRIASDVPAATLLDPVKAIFTEPVDLHPGAVTYYRDAQGLSG</sequence>
<proteinExistence type="predicted"/>
<organism evidence="2 3">
    <name type="scientific">Georgenia alba</name>
    <dbReference type="NCBI Taxonomy" id="2233858"/>
    <lineage>
        <taxon>Bacteria</taxon>
        <taxon>Bacillati</taxon>
        <taxon>Actinomycetota</taxon>
        <taxon>Actinomycetes</taxon>
        <taxon>Micrococcales</taxon>
        <taxon>Bogoriellaceae</taxon>
        <taxon>Georgenia</taxon>
    </lineage>
</organism>
<gene>
    <name evidence="2" type="ORF">ACFQQL_05110</name>
</gene>
<comment type="caution">
    <text evidence="2">The sequence shown here is derived from an EMBL/GenBank/DDBJ whole genome shotgun (WGS) entry which is preliminary data.</text>
</comment>
<dbReference type="NCBIfam" id="TIGR02122">
    <property type="entry name" value="TRAP_TAXI"/>
    <property type="match status" value="1"/>
</dbReference>
<evidence type="ECO:0000313" key="2">
    <source>
        <dbReference type="EMBL" id="MFC7404478.1"/>
    </source>
</evidence>
<dbReference type="EMBL" id="JBHTCQ010000001">
    <property type="protein sequence ID" value="MFC7404478.1"/>
    <property type="molecule type" value="Genomic_DNA"/>
</dbReference>